<keyword evidence="1" id="KW-0812">Transmembrane</keyword>
<name>A0A931ATV8_9FIRM</name>
<feature type="transmembrane region" description="Helical" evidence="1">
    <location>
        <begin position="265"/>
        <end position="286"/>
    </location>
</feature>
<feature type="transmembrane region" description="Helical" evidence="1">
    <location>
        <begin position="216"/>
        <end position="235"/>
    </location>
</feature>
<protein>
    <submittedName>
        <fullName evidence="2">Uncharacterized protein</fullName>
    </submittedName>
</protein>
<feature type="transmembrane region" description="Helical" evidence="1">
    <location>
        <begin position="71"/>
        <end position="88"/>
    </location>
</feature>
<feature type="transmembrane region" description="Helical" evidence="1">
    <location>
        <begin position="162"/>
        <end position="179"/>
    </location>
</feature>
<proteinExistence type="predicted"/>
<feature type="transmembrane region" description="Helical" evidence="1">
    <location>
        <begin position="241"/>
        <end position="258"/>
    </location>
</feature>
<accession>A0A931ATV8</accession>
<dbReference type="Proteomes" id="UP000621436">
    <property type="component" value="Unassembled WGS sequence"/>
</dbReference>
<comment type="caution">
    <text evidence="2">The sequence shown here is derived from an EMBL/GenBank/DDBJ whole genome shotgun (WGS) entry which is preliminary data.</text>
</comment>
<sequence>MILFKTGFLTLNLFTLILLASFFVGFTKIHPSFYGLILFIIYIGFLYKTKEDWNILNNKEPGEKLFDLKDLYNFFSVVVGGLVTFFLAQELGLTVVLASGLVGVISHLVLPKYEVPIFCGSFVGMASASLLPGYSYLAFAGIIAGIVYVLGKFSFNGFGGKLGTTAFIGCVLAAIFTGQEFVVSSIPQGSLAVQILIYSVIGAVLTFVLNVRLKNSAVISSGLVGVLAAIILPVIHPANGATLAVMVYCASFAGMSAKHRISNELQMIIAGIIAGLIFIYTSPYLGGAGGKLGTTAFASVITVNGLSIIFNRSTVKLRSRVLSRLPDMINLKESS</sequence>
<evidence type="ECO:0000256" key="1">
    <source>
        <dbReference type="SAM" id="Phobius"/>
    </source>
</evidence>
<feature type="transmembrane region" description="Helical" evidence="1">
    <location>
        <begin position="191"/>
        <end position="209"/>
    </location>
</feature>
<feature type="transmembrane region" description="Helical" evidence="1">
    <location>
        <begin position="292"/>
        <end position="310"/>
    </location>
</feature>
<feature type="transmembrane region" description="Helical" evidence="1">
    <location>
        <begin position="33"/>
        <end position="49"/>
    </location>
</feature>
<keyword evidence="1" id="KW-1133">Transmembrane helix</keyword>
<feature type="transmembrane region" description="Helical" evidence="1">
    <location>
        <begin position="133"/>
        <end position="150"/>
    </location>
</feature>
<dbReference type="RefSeq" id="WP_270453226.1">
    <property type="nucleotide sequence ID" value="NZ_JADPIE010000002.1"/>
</dbReference>
<evidence type="ECO:0000313" key="2">
    <source>
        <dbReference type="EMBL" id="MBF8436370.1"/>
    </source>
</evidence>
<dbReference type="EMBL" id="JADPIE010000002">
    <property type="protein sequence ID" value="MBF8436370.1"/>
    <property type="molecule type" value="Genomic_DNA"/>
</dbReference>
<dbReference type="AlphaFoldDB" id="A0A931ATV8"/>
<gene>
    <name evidence="2" type="ORF">I0Q91_04695</name>
</gene>
<organism evidence="2 3">
    <name type="scientific">Halonatronomonas betaini</name>
    <dbReference type="NCBI Taxonomy" id="2778430"/>
    <lineage>
        <taxon>Bacteria</taxon>
        <taxon>Bacillati</taxon>
        <taxon>Bacillota</taxon>
        <taxon>Clostridia</taxon>
        <taxon>Halanaerobiales</taxon>
        <taxon>Halarsenatibacteraceae</taxon>
        <taxon>Halonatronomonas</taxon>
    </lineage>
</organism>
<keyword evidence="1" id="KW-0472">Membrane</keyword>
<feature type="transmembrane region" description="Helical" evidence="1">
    <location>
        <begin position="6"/>
        <end position="26"/>
    </location>
</feature>
<keyword evidence="3" id="KW-1185">Reference proteome</keyword>
<evidence type="ECO:0000313" key="3">
    <source>
        <dbReference type="Proteomes" id="UP000621436"/>
    </source>
</evidence>
<reference evidence="2" key="1">
    <citation type="submission" date="2020-11" db="EMBL/GenBank/DDBJ databases">
        <title>Halonatronomonas betainensis gen. nov., sp. nov. a novel haloalkaliphilic representative of the family Halanaerobiacae capable of betaine degradation.</title>
        <authorList>
            <person name="Boltyanskaya Y."/>
            <person name="Kevbrin V."/>
            <person name="Detkova E."/>
            <person name="Grouzdev D.S."/>
            <person name="Koziaeva V."/>
            <person name="Zhilina T."/>
        </authorList>
    </citation>
    <scope>NUCLEOTIDE SEQUENCE</scope>
    <source>
        <strain evidence="2">Z-7014</strain>
    </source>
</reference>